<keyword evidence="5" id="KW-0808">Transferase</keyword>
<dbReference type="Pfam" id="PF00512">
    <property type="entry name" value="HisKA"/>
    <property type="match status" value="1"/>
</dbReference>
<dbReference type="InterPro" id="IPR003661">
    <property type="entry name" value="HisK_dim/P_dom"/>
</dbReference>
<proteinExistence type="predicted"/>
<evidence type="ECO:0000256" key="7">
    <source>
        <dbReference type="ARBA" id="ARBA00022777"/>
    </source>
</evidence>
<evidence type="ECO:0000259" key="13">
    <source>
        <dbReference type="PROSITE" id="PS50109"/>
    </source>
</evidence>
<evidence type="ECO:0000256" key="2">
    <source>
        <dbReference type="ARBA" id="ARBA00004236"/>
    </source>
</evidence>
<dbReference type="InterPro" id="IPR036890">
    <property type="entry name" value="HATPase_C_sf"/>
</dbReference>
<dbReference type="SMART" id="SM00304">
    <property type="entry name" value="HAMP"/>
    <property type="match status" value="1"/>
</dbReference>
<feature type="transmembrane region" description="Helical" evidence="12">
    <location>
        <begin position="21"/>
        <end position="42"/>
    </location>
</feature>
<dbReference type="InterPro" id="IPR003660">
    <property type="entry name" value="HAMP_dom"/>
</dbReference>
<evidence type="ECO:0000256" key="3">
    <source>
        <dbReference type="ARBA" id="ARBA00012438"/>
    </source>
</evidence>
<dbReference type="PRINTS" id="PR00344">
    <property type="entry name" value="BCTRLSENSOR"/>
</dbReference>
<keyword evidence="8 12" id="KW-1133">Transmembrane helix</keyword>
<keyword evidence="7 15" id="KW-0418">Kinase</keyword>
<evidence type="ECO:0000256" key="4">
    <source>
        <dbReference type="ARBA" id="ARBA00022553"/>
    </source>
</evidence>
<dbReference type="GO" id="GO:0016301">
    <property type="term" value="F:kinase activity"/>
    <property type="evidence" value="ECO:0007669"/>
    <property type="project" value="UniProtKB-KW"/>
</dbReference>
<dbReference type="Proteomes" id="UP001500383">
    <property type="component" value="Unassembled WGS sequence"/>
</dbReference>
<evidence type="ECO:0000256" key="1">
    <source>
        <dbReference type="ARBA" id="ARBA00000085"/>
    </source>
</evidence>
<evidence type="ECO:0000313" key="16">
    <source>
        <dbReference type="Proteomes" id="UP001500383"/>
    </source>
</evidence>
<dbReference type="CDD" id="cd00082">
    <property type="entry name" value="HisKA"/>
    <property type="match status" value="1"/>
</dbReference>
<evidence type="ECO:0000259" key="14">
    <source>
        <dbReference type="PROSITE" id="PS50885"/>
    </source>
</evidence>
<dbReference type="CDD" id="cd06225">
    <property type="entry name" value="HAMP"/>
    <property type="match status" value="1"/>
</dbReference>
<dbReference type="InterPro" id="IPR050428">
    <property type="entry name" value="TCS_sensor_his_kinase"/>
</dbReference>
<evidence type="ECO:0000313" key="15">
    <source>
        <dbReference type="EMBL" id="GAA1699543.1"/>
    </source>
</evidence>
<evidence type="ECO:0000256" key="10">
    <source>
        <dbReference type="ARBA" id="ARBA00023136"/>
    </source>
</evidence>
<keyword evidence="9" id="KW-0902">Two-component regulatory system</keyword>
<evidence type="ECO:0000256" key="8">
    <source>
        <dbReference type="ARBA" id="ARBA00022989"/>
    </source>
</evidence>
<dbReference type="Gene3D" id="3.30.565.10">
    <property type="entry name" value="Histidine kinase-like ATPase, C-terminal domain"/>
    <property type="match status" value="1"/>
</dbReference>
<keyword evidence="16" id="KW-1185">Reference proteome</keyword>
<dbReference type="PROSITE" id="PS50885">
    <property type="entry name" value="HAMP"/>
    <property type="match status" value="1"/>
</dbReference>
<dbReference type="SMART" id="SM00387">
    <property type="entry name" value="HATPase_c"/>
    <property type="match status" value="1"/>
</dbReference>
<evidence type="ECO:0000256" key="5">
    <source>
        <dbReference type="ARBA" id="ARBA00022679"/>
    </source>
</evidence>
<dbReference type="SUPFAM" id="SSF47384">
    <property type="entry name" value="Homodimeric domain of signal transducing histidine kinase"/>
    <property type="match status" value="1"/>
</dbReference>
<dbReference type="Gene3D" id="1.10.287.130">
    <property type="match status" value="1"/>
</dbReference>
<dbReference type="Pfam" id="PF02518">
    <property type="entry name" value="HATPase_c"/>
    <property type="match status" value="1"/>
</dbReference>
<evidence type="ECO:0000256" key="12">
    <source>
        <dbReference type="SAM" id="Phobius"/>
    </source>
</evidence>
<dbReference type="InterPro" id="IPR005467">
    <property type="entry name" value="His_kinase_dom"/>
</dbReference>
<dbReference type="PROSITE" id="PS50109">
    <property type="entry name" value="HIS_KIN"/>
    <property type="match status" value="1"/>
</dbReference>
<dbReference type="EMBL" id="BAAAQG010000003">
    <property type="protein sequence ID" value="GAA1699543.1"/>
    <property type="molecule type" value="Genomic_DNA"/>
</dbReference>
<dbReference type="SUPFAM" id="SSF55874">
    <property type="entry name" value="ATPase domain of HSP90 chaperone/DNA topoisomerase II/histidine kinase"/>
    <property type="match status" value="1"/>
</dbReference>
<dbReference type="InterPro" id="IPR003594">
    <property type="entry name" value="HATPase_dom"/>
</dbReference>
<keyword evidence="6 12" id="KW-0812">Transmembrane</keyword>
<reference evidence="15 16" key="1">
    <citation type="journal article" date="2019" name="Int. J. Syst. Evol. Microbiol.">
        <title>The Global Catalogue of Microorganisms (GCM) 10K type strain sequencing project: providing services to taxonomists for standard genome sequencing and annotation.</title>
        <authorList>
            <consortium name="The Broad Institute Genomics Platform"/>
            <consortium name="The Broad Institute Genome Sequencing Center for Infectious Disease"/>
            <person name="Wu L."/>
            <person name="Ma J."/>
        </authorList>
    </citation>
    <scope>NUCLEOTIDE SEQUENCE [LARGE SCALE GENOMIC DNA]</scope>
    <source>
        <strain evidence="15 16">JCM 16002</strain>
    </source>
</reference>
<organism evidence="15 16">
    <name type="scientific">Dietzia cercidiphylli</name>
    <dbReference type="NCBI Taxonomy" id="498199"/>
    <lineage>
        <taxon>Bacteria</taxon>
        <taxon>Bacillati</taxon>
        <taxon>Actinomycetota</taxon>
        <taxon>Actinomycetes</taxon>
        <taxon>Mycobacteriales</taxon>
        <taxon>Dietziaceae</taxon>
        <taxon>Dietzia</taxon>
    </lineage>
</organism>
<gene>
    <name evidence="15" type="ORF">GCM10009831_04810</name>
</gene>
<name>A0ABN2I6I8_9ACTN</name>
<feature type="domain" description="Histidine kinase" evidence="13">
    <location>
        <begin position="162"/>
        <end position="392"/>
    </location>
</feature>
<dbReference type="Gene3D" id="6.10.340.10">
    <property type="match status" value="1"/>
</dbReference>
<dbReference type="SMART" id="SM00388">
    <property type="entry name" value="HisKA"/>
    <property type="match status" value="1"/>
</dbReference>
<dbReference type="InterPro" id="IPR036097">
    <property type="entry name" value="HisK_dim/P_sf"/>
</dbReference>
<dbReference type="PANTHER" id="PTHR45436">
    <property type="entry name" value="SENSOR HISTIDINE KINASE YKOH"/>
    <property type="match status" value="1"/>
</dbReference>
<dbReference type="CDD" id="cd00075">
    <property type="entry name" value="HATPase"/>
    <property type="match status" value="1"/>
</dbReference>
<keyword evidence="10 12" id="KW-0472">Membrane</keyword>
<comment type="catalytic activity">
    <reaction evidence="1">
        <text>ATP + protein L-histidine = ADP + protein N-phospho-L-histidine.</text>
        <dbReference type="EC" id="2.7.13.3"/>
    </reaction>
</comment>
<sequence length="395" mass="41883">MSGGAVGEVRRGRLAGASFGTRLLVVMAGVVVGCAGSAWLVASVLAPEIFHDHLGQAGIEHDSAEAAHVEEAFTDSIVLAWGLAVGVAVLLALLASWYLTRRVQRSVAVVTASTAEIAGGRYDTRVASPELGREFDDLATSVNELARRLDATDTTRRRMLADLGHEMRTPLATIDSYLEAVDDGVRDYDHDTREVLWTATRRLERLASDIVAVSAVEEHLTRLHPVPTTIAGLVGTALDAARERFADKGVELTARDLVDAEVTVDVDRMGQVLGNLLDNALRHTPAGGSVTVSTSLLPADTGTRTSGTDTVALRRVSVTVTDTGEGVAAHHLDHLFDRFYRVDTARGRHGGGSGIGLAITRALVEAHGGRVSAASDGPGHGARFSFTIPRTARWP</sequence>
<dbReference type="Pfam" id="PF00672">
    <property type="entry name" value="HAMP"/>
    <property type="match status" value="1"/>
</dbReference>
<dbReference type="PANTHER" id="PTHR45436:SF5">
    <property type="entry name" value="SENSOR HISTIDINE KINASE TRCS"/>
    <property type="match status" value="1"/>
</dbReference>
<feature type="region of interest" description="Disordered" evidence="11">
    <location>
        <begin position="371"/>
        <end position="395"/>
    </location>
</feature>
<evidence type="ECO:0000256" key="6">
    <source>
        <dbReference type="ARBA" id="ARBA00022692"/>
    </source>
</evidence>
<accession>A0ABN2I6I8</accession>
<evidence type="ECO:0000256" key="9">
    <source>
        <dbReference type="ARBA" id="ARBA00023012"/>
    </source>
</evidence>
<dbReference type="InterPro" id="IPR004358">
    <property type="entry name" value="Sig_transdc_His_kin-like_C"/>
</dbReference>
<keyword evidence="4" id="KW-0597">Phosphoprotein</keyword>
<feature type="domain" description="HAMP" evidence="14">
    <location>
        <begin position="101"/>
        <end position="154"/>
    </location>
</feature>
<feature type="transmembrane region" description="Helical" evidence="12">
    <location>
        <begin position="78"/>
        <end position="99"/>
    </location>
</feature>
<evidence type="ECO:0000256" key="11">
    <source>
        <dbReference type="SAM" id="MobiDB-lite"/>
    </source>
</evidence>
<protein>
    <recommendedName>
        <fullName evidence="3">histidine kinase</fullName>
        <ecNumber evidence="3">2.7.13.3</ecNumber>
    </recommendedName>
</protein>
<dbReference type="EC" id="2.7.13.3" evidence="3"/>
<comment type="caution">
    <text evidence="15">The sequence shown here is derived from an EMBL/GenBank/DDBJ whole genome shotgun (WGS) entry which is preliminary data.</text>
</comment>
<comment type="subcellular location">
    <subcellularLocation>
        <location evidence="2">Cell membrane</location>
    </subcellularLocation>
</comment>